<keyword evidence="4" id="KW-1185">Reference proteome</keyword>
<evidence type="ECO:0000259" key="2">
    <source>
        <dbReference type="Pfam" id="PF06722"/>
    </source>
</evidence>
<dbReference type="Gene3D" id="3.40.50.2000">
    <property type="entry name" value="Glycogen Phosphorylase B"/>
    <property type="match status" value="2"/>
</dbReference>
<dbReference type="PANTHER" id="PTHR48050">
    <property type="entry name" value="STEROL 3-BETA-GLUCOSYLTRANSFERASE"/>
    <property type="match status" value="1"/>
</dbReference>
<gene>
    <name evidence="3" type="ORF">SAMN05216202_1817</name>
</gene>
<dbReference type="Pfam" id="PF06722">
    <property type="entry name" value="EryCIII-like_C"/>
    <property type="match status" value="1"/>
</dbReference>
<dbReference type="RefSeq" id="WP_090221421.1">
    <property type="nucleotide sequence ID" value="NZ_LS483433.1"/>
</dbReference>
<dbReference type="Pfam" id="PF03033">
    <property type="entry name" value="Glyco_transf_28"/>
    <property type="match status" value="1"/>
</dbReference>
<evidence type="ECO:0000259" key="1">
    <source>
        <dbReference type="Pfam" id="PF03033"/>
    </source>
</evidence>
<dbReference type="GO" id="GO:0033072">
    <property type="term" value="P:vancomycin biosynthetic process"/>
    <property type="evidence" value="ECO:0007669"/>
    <property type="project" value="UniProtKB-ARBA"/>
</dbReference>
<dbReference type="GO" id="GO:0008194">
    <property type="term" value="F:UDP-glycosyltransferase activity"/>
    <property type="evidence" value="ECO:0007669"/>
    <property type="project" value="InterPro"/>
</dbReference>
<dbReference type="AlphaFoldDB" id="A0A1H2MIT5"/>
<organism evidence="3 4">
    <name type="scientific">Pseudomonas mucidolens</name>
    <dbReference type="NCBI Taxonomy" id="46679"/>
    <lineage>
        <taxon>Bacteria</taxon>
        <taxon>Pseudomonadati</taxon>
        <taxon>Pseudomonadota</taxon>
        <taxon>Gammaproteobacteria</taxon>
        <taxon>Pseudomonadales</taxon>
        <taxon>Pseudomonadaceae</taxon>
        <taxon>Pseudomonas</taxon>
    </lineage>
</organism>
<evidence type="ECO:0000313" key="3">
    <source>
        <dbReference type="EMBL" id="SDU93157.1"/>
    </source>
</evidence>
<proteinExistence type="predicted"/>
<keyword evidence="3" id="KW-0808">Transferase</keyword>
<dbReference type="GO" id="GO:0016758">
    <property type="term" value="F:hexosyltransferase activity"/>
    <property type="evidence" value="ECO:0007669"/>
    <property type="project" value="InterPro"/>
</dbReference>
<feature type="domain" description="Erythromycin biosynthesis protein CIII-like C-terminal" evidence="2">
    <location>
        <begin position="286"/>
        <end position="408"/>
    </location>
</feature>
<protein>
    <submittedName>
        <fullName evidence="3">Rhamnosyltransferase subunit B</fullName>
    </submittedName>
</protein>
<dbReference type="SUPFAM" id="SSF53756">
    <property type="entry name" value="UDP-Glycosyltransferase/glycogen phosphorylase"/>
    <property type="match status" value="1"/>
</dbReference>
<sequence length="423" mass="46273">MRVIMIAIGSAGDVFPFIGLGAALTLRGHQVTLCSMPAFQHTIEARGLEFVPLCDEATYNAAMGDPRLWDPKTSFTVLWQAIAGLLEPVYDYVAAQDHDDTVVVGSLWALGARIAHEKYGFPYLSVQVSPSTLLSAHLPPVHPTFNVSPRLPLTLRKWLWRGIEYLSLDRTCAPQINALRHKRGLPSTAKHIFSQWMHAPQGVICLFPDWFAPVQQDWPQPLHMAGFPLFDGGNIGLDEQTQAFLKAGPAPIVFTQGSTEHFDQQFYRFALAALHRAGARGIFLTGDRPAIADLPSTVMQRPFLPMSSLLPHTAGLVHPGGIGAMSQAFAAGIPQIALPIAHDQFDNAERLVRMGCGIRLALPLDKHDLQGAITALLHDTRLQKACRRASSLTPADAASCETAVNVIEQCHARYSIPRLRQAS</sequence>
<dbReference type="InterPro" id="IPR002213">
    <property type="entry name" value="UDP_glucos_trans"/>
</dbReference>
<feature type="domain" description="Glycosyltransferase family 28 N-terminal" evidence="1">
    <location>
        <begin position="3"/>
        <end position="136"/>
    </location>
</feature>
<dbReference type="PANTHER" id="PTHR48050:SF13">
    <property type="entry name" value="STEROL 3-BETA-GLUCOSYLTRANSFERASE UGT80A2"/>
    <property type="match status" value="1"/>
</dbReference>
<dbReference type="InterPro" id="IPR010610">
    <property type="entry name" value="EryCIII-like_C"/>
</dbReference>
<reference evidence="4" key="1">
    <citation type="submission" date="2016-10" db="EMBL/GenBank/DDBJ databases">
        <authorList>
            <person name="Varghese N."/>
            <person name="Submissions S."/>
        </authorList>
    </citation>
    <scope>NUCLEOTIDE SEQUENCE [LARGE SCALE GENOMIC DNA]</scope>
    <source>
        <strain evidence="4">LMG 2223</strain>
    </source>
</reference>
<dbReference type="CDD" id="cd03784">
    <property type="entry name" value="GT1_Gtf-like"/>
    <property type="match status" value="1"/>
</dbReference>
<dbReference type="GO" id="GO:0005975">
    <property type="term" value="P:carbohydrate metabolic process"/>
    <property type="evidence" value="ECO:0007669"/>
    <property type="project" value="InterPro"/>
</dbReference>
<dbReference type="EMBL" id="LT629802">
    <property type="protein sequence ID" value="SDU93157.1"/>
    <property type="molecule type" value="Genomic_DNA"/>
</dbReference>
<evidence type="ECO:0000313" key="4">
    <source>
        <dbReference type="Proteomes" id="UP000198600"/>
    </source>
</evidence>
<dbReference type="STRING" id="46679.SAMN05216202_1817"/>
<dbReference type="OrthoDB" id="9805366at2"/>
<accession>A0A1H2MIT5</accession>
<name>A0A1H2MIT5_9PSED</name>
<dbReference type="Proteomes" id="UP000198600">
    <property type="component" value="Chromosome I"/>
</dbReference>
<dbReference type="InterPro" id="IPR050426">
    <property type="entry name" value="Glycosyltransferase_28"/>
</dbReference>
<dbReference type="InterPro" id="IPR004276">
    <property type="entry name" value="GlycoTrans_28_N"/>
</dbReference>